<comment type="caution">
    <text evidence="5">The sequence shown here is derived from an EMBL/GenBank/DDBJ whole genome shotgun (WGS) entry which is preliminary data.</text>
</comment>
<protein>
    <submittedName>
        <fullName evidence="5">DNA polymerase III</fullName>
    </submittedName>
</protein>
<keyword evidence="1" id="KW-0540">Nuclease</keyword>
<keyword evidence="3" id="KW-0269">Exonuclease</keyword>
<accession>A0A6I3L377</accession>
<dbReference type="SMART" id="SM00479">
    <property type="entry name" value="EXOIII"/>
    <property type="match status" value="1"/>
</dbReference>
<evidence type="ECO:0000256" key="2">
    <source>
        <dbReference type="ARBA" id="ARBA00022801"/>
    </source>
</evidence>
<gene>
    <name evidence="5" type="ORF">GLP40_20250</name>
</gene>
<evidence type="ECO:0000313" key="5">
    <source>
        <dbReference type="EMBL" id="MTE15094.1"/>
    </source>
</evidence>
<sequence length="184" mass="20469">MNDRYLNVVDVEATCWEGPNPPGQPNEIIEIGMCVLDVVKRERVSKHSILVRPERSSVSEFCTRLTTLTPEQVAEGIGFDEACTLLRTEFHADSRAWASWGDYDRKQFLAQCEGTGVRYPFGSRHTNAKLAFSAARETTRRYGMAGALRLAGLPLEGTHHRGGDDAWNIAALIADMMDKDAWPG</sequence>
<dbReference type="InterPro" id="IPR036397">
    <property type="entry name" value="RNaseH_sf"/>
</dbReference>
<keyword evidence="6" id="KW-1185">Reference proteome</keyword>
<dbReference type="EMBL" id="WMBB01000009">
    <property type="protein sequence ID" value="MTE15094.1"/>
    <property type="molecule type" value="Genomic_DNA"/>
</dbReference>
<dbReference type="GO" id="GO:0003676">
    <property type="term" value="F:nucleic acid binding"/>
    <property type="evidence" value="ECO:0007669"/>
    <property type="project" value="InterPro"/>
</dbReference>
<dbReference type="Proteomes" id="UP000432464">
    <property type="component" value="Unassembled WGS sequence"/>
</dbReference>
<dbReference type="InterPro" id="IPR051274">
    <property type="entry name" value="3-5_Exoribonuclease"/>
</dbReference>
<dbReference type="PANTHER" id="PTHR23044:SF61">
    <property type="entry name" value="3'-5' EXORIBONUCLEASE 1-RELATED"/>
    <property type="match status" value="1"/>
</dbReference>
<dbReference type="AlphaFoldDB" id="A0A6I3L377"/>
<dbReference type="InterPro" id="IPR047201">
    <property type="entry name" value="ERI-1_3'hExo-like"/>
</dbReference>
<organism evidence="5 6">
    <name type="scientific">Nocardia aurantiaca</name>
    <dbReference type="NCBI Taxonomy" id="2675850"/>
    <lineage>
        <taxon>Bacteria</taxon>
        <taxon>Bacillati</taxon>
        <taxon>Actinomycetota</taxon>
        <taxon>Actinomycetes</taxon>
        <taxon>Mycobacteriales</taxon>
        <taxon>Nocardiaceae</taxon>
        <taxon>Nocardia</taxon>
    </lineage>
</organism>
<dbReference type="SUPFAM" id="SSF53098">
    <property type="entry name" value="Ribonuclease H-like"/>
    <property type="match status" value="1"/>
</dbReference>
<reference evidence="5 6" key="1">
    <citation type="submission" date="2019-11" db="EMBL/GenBank/DDBJ databases">
        <title>Nocardia sp. nov. CT2-14 isolated from soil.</title>
        <authorList>
            <person name="Kanchanasin P."/>
            <person name="Tanasupawat S."/>
            <person name="Yuki M."/>
            <person name="Kudo T."/>
        </authorList>
    </citation>
    <scope>NUCLEOTIDE SEQUENCE [LARGE SCALE GENOMIC DNA]</scope>
    <source>
        <strain evidence="5 6">CT2-14</strain>
    </source>
</reference>
<dbReference type="RefSeq" id="WP_154789525.1">
    <property type="nucleotide sequence ID" value="NZ_WMBB01000009.1"/>
</dbReference>
<evidence type="ECO:0000256" key="3">
    <source>
        <dbReference type="ARBA" id="ARBA00022839"/>
    </source>
</evidence>
<evidence type="ECO:0000256" key="1">
    <source>
        <dbReference type="ARBA" id="ARBA00022722"/>
    </source>
</evidence>
<dbReference type="InterPro" id="IPR012337">
    <property type="entry name" value="RNaseH-like_sf"/>
</dbReference>
<dbReference type="InterPro" id="IPR013520">
    <property type="entry name" value="Ribonucl_H"/>
</dbReference>
<dbReference type="Pfam" id="PF00929">
    <property type="entry name" value="RNase_T"/>
    <property type="match status" value="1"/>
</dbReference>
<evidence type="ECO:0000259" key="4">
    <source>
        <dbReference type="SMART" id="SM00479"/>
    </source>
</evidence>
<feature type="domain" description="Exonuclease" evidence="4">
    <location>
        <begin position="5"/>
        <end position="182"/>
    </location>
</feature>
<dbReference type="Gene3D" id="3.30.420.10">
    <property type="entry name" value="Ribonuclease H-like superfamily/Ribonuclease H"/>
    <property type="match status" value="1"/>
</dbReference>
<keyword evidence="2" id="KW-0378">Hydrolase</keyword>
<dbReference type="GO" id="GO:0000175">
    <property type="term" value="F:3'-5'-RNA exonuclease activity"/>
    <property type="evidence" value="ECO:0007669"/>
    <property type="project" value="InterPro"/>
</dbReference>
<name>A0A6I3L377_9NOCA</name>
<proteinExistence type="predicted"/>
<dbReference type="CDD" id="cd06133">
    <property type="entry name" value="ERI-1_3'hExo_like"/>
    <property type="match status" value="1"/>
</dbReference>
<dbReference type="PANTHER" id="PTHR23044">
    <property type="entry name" value="3'-5' EXONUCLEASE ERI1-RELATED"/>
    <property type="match status" value="1"/>
</dbReference>
<evidence type="ECO:0000313" key="6">
    <source>
        <dbReference type="Proteomes" id="UP000432464"/>
    </source>
</evidence>